<accession>A0A0S2I0A4</accession>
<protein>
    <submittedName>
        <fullName evidence="7">D-3-phosphoglycerate dehydrogenase</fullName>
        <ecNumber evidence="7">1.1.1.95</ecNumber>
    </submittedName>
</protein>
<dbReference type="GO" id="GO:0051287">
    <property type="term" value="F:NAD binding"/>
    <property type="evidence" value="ECO:0007669"/>
    <property type="project" value="InterPro"/>
</dbReference>
<dbReference type="SUPFAM" id="SSF52283">
    <property type="entry name" value="Formate/glycerate dehydrogenase catalytic domain-like"/>
    <property type="match status" value="1"/>
</dbReference>
<evidence type="ECO:0000256" key="4">
    <source>
        <dbReference type="RuleBase" id="RU003719"/>
    </source>
</evidence>
<dbReference type="Proteomes" id="UP000064893">
    <property type="component" value="Chromosome"/>
</dbReference>
<dbReference type="SUPFAM" id="SSF51735">
    <property type="entry name" value="NAD(P)-binding Rossmann-fold domains"/>
    <property type="match status" value="1"/>
</dbReference>
<evidence type="ECO:0000313" key="7">
    <source>
        <dbReference type="EMBL" id="ALO15713.1"/>
    </source>
</evidence>
<sequence length="312" mass="34896">MKILFADTTHPALPELLEKAGFENEEFRCRTKDECLDIIDQYDGIIIRSKFIIDEELLKKATKLKFIGRVGAGMENIDVKAAESRGIKCFNSPEGNRNAVGEHALGMLLALQNNLIRANAEVNQGKWRREANRGTELKGKTLGIVGFGNTGSAFAKKLSGMEMRILAYDKYKSNYAPNYVEETNMQNLFEACDIISFHVPLTDETHFMVDADFINAFAKPVILINTARGKVLKTSHLVDGMKRGKVRGACLDVLEYEAVSFEHLHKKALPEEFRYLSDSDNVVLSPHIAGWTHESNIKLSSVLAEKIIAEFA</sequence>
<dbReference type="GO" id="GO:0004617">
    <property type="term" value="F:phosphoglycerate dehydrogenase activity"/>
    <property type="evidence" value="ECO:0007669"/>
    <property type="project" value="UniProtKB-EC"/>
</dbReference>
<dbReference type="InterPro" id="IPR036291">
    <property type="entry name" value="NAD(P)-bd_dom_sf"/>
</dbReference>
<proteinExistence type="inferred from homology"/>
<comment type="similarity">
    <text evidence="1 4">Belongs to the D-isomer specific 2-hydroxyacid dehydrogenase family.</text>
</comment>
<keyword evidence="3" id="KW-0520">NAD</keyword>
<evidence type="ECO:0000259" key="5">
    <source>
        <dbReference type="Pfam" id="PF00389"/>
    </source>
</evidence>
<dbReference type="EMBL" id="CP013118">
    <property type="protein sequence ID" value="ALO15713.1"/>
    <property type="molecule type" value="Genomic_DNA"/>
</dbReference>
<dbReference type="EC" id="1.1.1.95" evidence="7"/>
<dbReference type="PROSITE" id="PS00670">
    <property type="entry name" value="D_2_HYDROXYACID_DH_2"/>
    <property type="match status" value="1"/>
</dbReference>
<dbReference type="Pfam" id="PF00389">
    <property type="entry name" value="2-Hacid_dh"/>
    <property type="match status" value="1"/>
</dbReference>
<feature type="domain" description="D-isomer specific 2-hydroxyacid dehydrogenase catalytic" evidence="5">
    <location>
        <begin position="3"/>
        <end position="307"/>
    </location>
</feature>
<dbReference type="KEGG" id="blq:L21SP5_02076"/>
<dbReference type="InterPro" id="IPR029753">
    <property type="entry name" value="D-isomer_DH_CS"/>
</dbReference>
<keyword evidence="8" id="KW-1185">Reference proteome</keyword>
<reference evidence="7 8" key="1">
    <citation type="submission" date="2015-11" db="EMBL/GenBank/DDBJ databases">
        <title>Description and complete genome sequence of a novel strain predominating in hypersaline microbial mats and representing a new family of the Bacteriodetes phylum.</title>
        <authorList>
            <person name="Spring S."/>
            <person name="Bunk B."/>
            <person name="Sproer C."/>
            <person name="Klenk H.-P."/>
        </authorList>
    </citation>
    <scope>NUCLEOTIDE SEQUENCE [LARGE SCALE GENOMIC DNA]</scope>
    <source>
        <strain evidence="7 8">L21-Spi-D4</strain>
    </source>
</reference>
<dbReference type="RefSeq" id="WP_057953147.1">
    <property type="nucleotide sequence ID" value="NZ_CP013118.1"/>
</dbReference>
<dbReference type="Gene3D" id="3.40.50.720">
    <property type="entry name" value="NAD(P)-binding Rossmann-like Domain"/>
    <property type="match status" value="2"/>
</dbReference>
<evidence type="ECO:0000256" key="1">
    <source>
        <dbReference type="ARBA" id="ARBA00005854"/>
    </source>
</evidence>
<dbReference type="STRING" id="1307839.L21SP5_02076"/>
<feature type="domain" description="D-isomer specific 2-hydroxyacid dehydrogenase NAD-binding" evidence="6">
    <location>
        <begin position="105"/>
        <end position="289"/>
    </location>
</feature>
<dbReference type="InterPro" id="IPR006139">
    <property type="entry name" value="D-isomer_2_OHA_DH_cat_dom"/>
</dbReference>
<keyword evidence="2 4" id="KW-0560">Oxidoreductase</keyword>
<evidence type="ECO:0000259" key="6">
    <source>
        <dbReference type="Pfam" id="PF02826"/>
    </source>
</evidence>
<dbReference type="AlphaFoldDB" id="A0A0S2I0A4"/>
<organism evidence="7 8">
    <name type="scientific">Salinivirga cyanobacteriivorans</name>
    <dbReference type="NCBI Taxonomy" id="1307839"/>
    <lineage>
        <taxon>Bacteria</taxon>
        <taxon>Pseudomonadati</taxon>
        <taxon>Bacteroidota</taxon>
        <taxon>Bacteroidia</taxon>
        <taxon>Bacteroidales</taxon>
        <taxon>Salinivirgaceae</taxon>
        <taxon>Salinivirga</taxon>
    </lineage>
</organism>
<dbReference type="PANTHER" id="PTHR42789:SF1">
    <property type="entry name" value="D-ISOMER SPECIFIC 2-HYDROXYACID DEHYDROGENASE FAMILY PROTEIN (AFU_ORTHOLOGUE AFUA_6G10090)"/>
    <property type="match status" value="1"/>
</dbReference>
<name>A0A0S2I0A4_9BACT</name>
<dbReference type="PATRIC" id="fig|1307839.3.peg.2191"/>
<dbReference type="InterPro" id="IPR050857">
    <property type="entry name" value="D-2-hydroxyacid_DH"/>
</dbReference>
<evidence type="ECO:0000256" key="2">
    <source>
        <dbReference type="ARBA" id="ARBA00023002"/>
    </source>
</evidence>
<evidence type="ECO:0000313" key="8">
    <source>
        <dbReference type="Proteomes" id="UP000064893"/>
    </source>
</evidence>
<dbReference type="Pfam" id="PF02826">
    <property type="entry name" value="2-Hacid_dh_C"/>
    <property type="match status" value="1"/>
</dbReference>
<dbReference type="OrthoDB" id="9777288at2"/>
<dbReference type="PANTHER" id="PTHR42789">
    <property type="entry name" value="D-ISOMER SPECIFIC 2-HYDROXYACID DEHYDROGENASE FAMILY PROTEIN (AFU_ORTHOLOGUE AFUA_6G10090)"/>
    <property type="match status" value="1"/>
</dbReference>
<evidence type="ECO:0000256" key="3">
    <source>
        <dbReference type="ARBA" id="ARBA00023027"/>
    </source>
</evidence>
<dbReference type="InterPro" id="IPR006140">
    <property type="entry name" value="D-isomer_DH_NAD-bd"/>
</dbReference>
<gene>
    <name evidence="7" type="primary">serA_2</name>
    <name evidence="7" type="ORF">L21SP5_02076</name>
</gene>